<comment type="function">
    <text evidence="3">Catalyzes the ferredoxin-dependent oxidative decarboxylation of arylpyruvates.</text>
</comment>
<dbReference type="PIRSF" id="PIRSF006439">
    <property type="entry name" value="Indolepyruvate_ferr_oxidored"/>
    <property type="match status" value="1"/>
</dbReference>
<keyword evidence="3" id="KW-0813">Transport</keyword>
<evidence type="ECO:0000256" key="1">
    <source>
        <dbReference type="ARBA" id="ARBA00022723"/>
    </source>
</evidence>
<comment type="caution">
    <text evidence="6">The sequence shown here is derived from an EMBL/GenBank/DDBJ whole genome shotgun (WGS) entry which is preliminary data.</text>
</comment>
<dbReference type="Pfam" id="PF01855">
    <property type="entry name" value="POR_N"/>
    <property type="match status" value="1"/>
</dbReference>
<evidence type="ECO:0000256" key="3">
    <source>
        <dbReference type="PIRNR" id="PIRNR006439"/>
    </source>
</evidence>
<dbReference type="SUPFAM" id="SSF52518">
    <property type="entry name" value="Thiamin diphosphate-binding fold (THDP-binding)"/>
    <property type="match status" value="2"/>
</dbReference>
<keyword evidence="3" id="KW-0249">Electron transport</keyword>
<dbReference type="InterPro" id="IPR029061">
    <property type="entry name" value="THDP-binding"/>
</dbReference>
<evidence type="ECO:0000313" key="6">
    <source>
        <dbReference type="EMBL" id="HGT49265.1"/>
    </source>
</evidence>
<keyword evidence="2 3" id="KW-0560">Oxidoreductase</keyword>
<evidence type="ECO:0000256" key="2">
    <source>
        <dbReference type="ARBA" id="ARBA00023002"/>
    </source>
</evidence>
<evidence type="ECO:0000259" key="5">
    <source>
        <dbReference type="Pfam" id="PF02775"/>
    </source>
</evidence>
<keyword evidence="1 3" id="KW-0479">Metal-binding</keyword>
<dbReference type="InterPro" id="IPR017721">
    <property type="entry name" value="IorA"/>
</dbReference>
<name>A0A832LK03_9BACT</name>
<dbReference type="GO" id="GO:0051539">
    <property type="term" value="F:4 iron, 4 sulfur cluster binding"/>
    <property type="evidence" value="ECO:0007669"/>
    <property type="project" value="UniProtKB-UniRule"/>
</dbReference>
<comment type="cofactor">
    <cofactor evidence="3">
        <name>[4Fe-4S] cluster</name>
        <dbReference type="ChEBI" id="CHEBI:49883"/>
    </cofactor>
    <text evidence="3">Binds 2 [4Fe-4S] clusters. In this family the first cluster has a non-standard and varying [4Fe-4S] binding motif CX(2)CX(2)CX(4-5)CP.</text>
</comment>
<dbReference type="EC" id="1.2.7.8" evidence="3"/>
<gene>
    <name evidence="6" type="ORF">ENS56_14600</name>
</gene>
<keyword evidence="3" id="KW-0411">Iron-sulfur</keyword>
<dbReference type="GO" id="GO:0046872">
    <property type="term" value="F:metal ion binding"/>
    <property type="evidence" value="ECO:0007669"/>
    <property type="project" value="UniProtKB-UniRule"/>
</dbReference>
<dbReference type="GO" id="GO:0030976">
    <property type="term" value="F:thiamine pyrophosphate binding"/>
    <property type="evidence" value="ECO:0007669"/>
    <property type="project" value="InterPro"/>
</dbReference>
<reference evidence="6" key="1">
    <citation type="journal article" date="2020" name="mSystems">
        <title>Genome- and Community-Level Interaction Insights into Carbon Utilization and Element Cycling Functions of Hydrothermarchaeota in Hydrothermal Sediment.</title>
        <authorList>
            <person name="Zhou Z."/>
            <person name="Liu Y."/>
            <person name="Xu W."/>
            <person name="Pan J."/>
            <person name="Luo Z.H."/>
            <person name="Li M."/>
        </authorList>
    </citation>
    <scope>NUCLEOTIDE SEQUENCE [LARGE SCALE GENOMIC DNA]</scope>
    <source>
        <strain evidence="6">SpSt-500</strain>
    </source>
</reference>
<dbReference type="CDD" id="cd02008">
    <property type="entry name" value="TPP_IOR_alpha"/>
    <property type="match status" value="1"/>
</dbReference>
<dbReference type="PANTHER" id="PTHR43710:SF5">
    <property type="entry name" value="INDOLEPYRUVATE FERREDOXIN OXIDOREDUCTASE ALPHA SUBUNIT"/>
    <property type="match status" value="1"/>
</dbReference>
<protein>
    <recommendedName>
        <fullName evidence="3">Indolepyruvate oxidoreductase subunit IorA</fullName>
        <shortName evidence="3">IOR</shortName>
        <ecNumber evidence="3">1.2.7.8</ecNumber>
    </recommendedName>
    <alternativeName>
        <fullName evidence="3">Indolepyruvate ferredoxin oxidoreductase subunit alpha</fullName>
    </alternativeName>
</protein>
<keyword evidence="3" id="KW-0408">Iron</keyword>
<dbReference type="InterPro" id="IPR002880">
    <property type="entry name" value="Pyrv_Fd/Flavodoxin_OxRdtase_N"/>
</dbReference>
<keyword evidence="6" id="KW-0670">Pyruvate</keyword>
<dbReference type="FunFam" id="3.40.50.970:FF:000039">
    <property type="entry name" value="Indolepyruvate oxidoreductase subunit IorA"/>
    <property type="match status" value="1"/>
</dbReference>
<dbReference type="AlphaFoldDB" id="A0A832LK03"/>
<dbReference type="InterPro" id="IPR011766">
    <property type="entry name" value="TPP_enzyme_TPP-bd"/>
</dbReference>
<dbReference type="CDD" id="cd07034">
    <property type="entry name" value="TPP_PYR_PFOR_IOR-alpha_like"/>
    <property type="match status" value="1"/>
</dbReference>
<organism evidence="6">
    <name type="scientific">Ignavibacterium album</name>
    <dbReference type="NCBI Taxonomy" id="591197"/>
    <lineage>
        <taxon>Bacteria</taxon>
        <taxon>Pseudomonadati</taxon>
        <taxon>Ignavibacteriota</taxon>
        <taxon>Ignavibacteria</taxon>
        <taxon>Ignavibacteriales</taxon>
        <taxon>Ignavibacteriaceae</taxon>
        <taxon>Ignavibacterium</taxon>
    </lineage>
</organism>
<dbReference type="Pfam" id="PF02775">
    <property type="entry name" value="TPP_enzyme_C"/>
    <property type="match status" value="1"/>
</dbReference>
<comment type="catalytic activity">
    <reaction evidence="3">
        <text>indole-3-pyruvate + 2 oxidized [2Fe-2S]-[ferredoxin] + CoA = (indol-3-yl)acetyl-CoA + 2 reduced [2Fe-2S]-[ferredoxin] + CO2 + H(+)</text>
        <dbReference type="Rhea" id="RHEA:12645"/>
        <dbReference type="Rhea" id="RHEA-COMP:10000"/>
        <dbReference type="Rhea" id="RHEA-COMP:10001"/>
        <dbReference type="ChEBI" id="CHEBI:15378"/>
        <dbReference type="ChEBI" id="CHEBI:16526"/>
        <dbReference type="ChEBI" id="CHEBI:17640"/>
        <dbReference type="ChEBI" id="CHEBI:33737"/>
        <dbReference type="ChEBI" id="CHEBI:33738"/>
        <dbReference type="ChEBI" id="CHEBI:57271"/>
        <dbReference type="ChEBI" id="CHEBI:57287"/>
        <dbReference type="EC" id="1.2.7.8"/>
    </reaction>
</comment>
<dbReference type="GO" id="GO:0043805">
    <property type="term" value="F:indolepyruvate ferredoxin oxidoreductase activity"/>
    <property type="evidence" value="ECO:0007669"/>
    <property type="project" value="UniProtKB-UniRule"/>
</dbReference>
<dbReference type="Gene3D" id="3.40.50.970">
    <property type="match status" value="2"/>
</dbReference>
<sequence>MEKLLLLGAEAIAQGAIDGGMSGIYAYPGTPSTEITEYVQNNKIAVERNIHRNWSANEKTAVEAALGMSYAGKRAMACMKHVGLNVAADPFINAAITGVNGGLVITVADDPSMHSSQNEQDSRFYGKFAMIPMLEPSNQQEAYDMAYEAFEISEQFKIPVLIRITTRLSHSRSGVERKELKPENPLTYPDDPIQFVLLPSNARKRYKGLLSIQASIEEAAEKSKYNRYFEGKDKSLGIIACGIAYNYLLENYPERDCPYPVLKIGQYPMPYSLLDRIVNECEKILVLEDGYPFVEEQIKGYFDKSGKITGRLSGTIPRDGELNPDIVAKALGKEVRKYFDVPEIIKNRPPELCSGCAHRDIYTALNETMKEFGKQKVFSDIGCYTLGALPPWNAINSCVDMGASITMAKGAADAGVRPAVAVIGDSTFTHSGMTALLDCVYENTPVTIIIADNATTAMTGGQTSPATGRLEEICIGLGVKPEHVRVLTPLPKFHEEMVKVIREELLYDGVSVIIPRRECIQTATRSKKEQKVKAEEVAK</sequence>
<feature type="domain" description="Thiamine pyrophosphate enzyme TPP-binding" evidence="5">
    <location>
        <begin position="380"/>
        <end position="469"/>
    </location>
</feature>
<keyword evidence="3" id="KW-0004">4Fe-4S</keyword>
<dbReference type="GO" id="GO:0044281">
    <property type="term" value="P:small molecule metabolic process"/>
    <property type="evidence" value="ECO:0007669"/>
    <property type="project" value="UniProtKB-ARBA"/>
</dbReference>
<dbReference type="InterPro" id="IPR045025">
    <property type="entry name" value="HACL1-like"/>
</dbReference>
<feature type="domain" description="Pyruvate flavodoxin/ferredoxin oxidoreductase pyrimidine binding" evidence="4">
    <location>
        <begin position="15"/>
        <end position="181"/>
    </location>
</feature>
<evidence type="ECO:0000259" key="4">
    <source>
        <dbReference type="Pfam" id="PF01855"/>
    </source>
</evidence>
<proteinExistence type="predicted"/>
<dbReference type="PANTHER" id="PTHR43710">
    <property type="entry name" value="2-HYDROXYACYL-COA LYASE"/>
    <property type="match status" value="1"/>
</dbReference>
<dbReference type="EMBL" id="DSVI01000027">
    <property type="protein sequence ID" value="HGT49265.1"/>
    <property type="molecule type" value="Genomic_DNA"/>
</dbReference>
<accession>A0A832LK03</accession>